<dbReference type="Proteomes" id="UP000748756">
    <property type="component" value="Unassembled WGS sequence"/>
</dbReference>
<dbReference type="PANTHER" id="PTHR12350:SF19">
    <property type="entry name" value="SET DOMAIN-CONTAINING PROTEIN"/>
    <property type="match status" value="1"/>
</dbReference>
<dbReference type="Gene3D" id="2.170.270.10">
    <property type="entry name" value="SET domain"/>
    <property type="match status" value="1"/>
</dbReference>
<dbReference type="Pfam" id="PF00856">
    <property type="entry name" value="SET"/>
    <property type="match status" value="1"/>
</dbReference>
<evidence type="ECO:0000259" key="1">
    <source>
        <dbReference type="Pfam" id="PF00856"/>
    </source>
</evidence>
<dbReference type="InterPro" id="IPR001214">
    <property type="entry name" value="SET_dom"/>
</dbReference>
<proteinExistence type="predicted"/>
<sequence>MPSTYTKEDTITDAEAVKKAYKPTHPGLFEVIYAEGSFNSELVASKDYKKDDVIVVVEGTTPGPKKYTSVQVSRDLHIELNSDLVFLNHSCDPSVSLDTDKMQLIANRDIKKGGPLTFFYPSSEWEMDQPFPCWCGAEKCCKSIQGAKYLPTETMGRYYVTSHIRELLNERGPEAAVAPPKKATQ</sequence>
<protein>
    <recommendedName>
        <fullName evidence="1">SET domain-containing protein</fullName>
    </recommendedName>
</protein>
<evidence type="ECO:0000313" key="2">
    <source>
        <dbReference type="EMBL" id="KAF9153966.1"/>
    </source>
</evidence>
<reference evidence="2" key="1">
    <citation type="journal article" date="2020" name="Fungal Divers.">
        <title>Resolving the Mortierellaceae phylogeny through synthesis of multi-gene phylogenetics and phylogenomics.</title>
        <authorList>
            <person name="Vandepol N."/>
            <person name="Liber J."/>
            <person name="Desiro A."/>
            <person name="Na H."/>
            <person name="Kennedy M."/>
            <person name="Barry K."/>
            <person name="Grigoriev I.V."/>
            <person name="Miller A.N."/>
            <person name="O'Donnell K."/>
            <person name="Stajich J.E."/>
            <person name="Bonito G."/>
        </authorList>
    </citation>
    <scope>NUCLEOTIDE SEQUENCE</scope>
    <source>
        <strain evidence="2">NRRL 6426</strain>
    </source>
</reference>
<organism evidence="2 3">
    <name type="scientific">Linnemannia schmuckeri</name>
    <dbReference type="NCBI Taxonomy" id="64567"/>
    <lineage>
        <taxon>Eukaryota</taxon>
        <taxon>Fungi</taxon>
        <taxon>Fungi incertae sedis</taxon>
        <taxon>Mucoromycota</taxon>
        <taxon>Mortierellomycotina</taxon>
        <taxon>Mortierellomycetes</taxon>
        <taxon>Mortierellales</taxon>
        <taxon>Mortierellaceae</taxon>
        <taxon>Linnemannia</taxon>
    </lineage>
</organism>
<dbReference type="InterPro" id="IPR046341">
    <property type="entry name" value="SET_dom_sf"/>
</dbReference>
<dbReference type="InterPro" id="IPR053201">
    <property type="entry name" value="Flavunoidine_N-MTase"/>
</dbReference>
<name>A0A9P5VD76_9FUNG</name>
<dbReference type="EMBL" id="JAAAUQ010000143">
    <property type="protein sequence ID" value="KAF9153966.1"/>
    <property type="molecule type" value="Genomic_DNA"/>
</dbReference>
<feature type="domain" description="SET" evidence="1">
    <location>
        <begin position="80"/>
        <end position="120"/>
    </location>
</feature>
<accession>A0A9P5VD76</accession>
<dbReference type="AlphaFoldDB" id="A0A9P5VD76"/>
<dbReference type="SUPFAM" id="SSF82199">
    <property type="entry name" value="SET domain"/>
    <property type="match status" value="1"/>
</dbReference>
<comment type="caution">
    <text evidence="2">The sequence shown here is derived from an EMBL/GenBank/DDBJ whole genome shotgun (WGS) entry which is preliminary data.</text>
</comment>
<keyword evidence="3" id="KW-1185">Reference proteome</keyword>
<gene>
    <name evidence="2" type="ORF">BG015_002225</name>
</gene>
<evidence type="ECO:0000313" key="3">
    <source>
        <dbReference type="Proteomes" id="UP000748756"/>
    </source>
</evidence>
<dbReference type="OrthoDB" id="5984008at2759"/>
<dbReference type="PANTHER" id="PTHR12350">
    <property type="entry name" value="HISTONE-LYSINE N-METHYLTRANSFERASE-RELATED"/>
    <property type="match status" value="1"/>
</dbReference>